<proteinExistence type="predicted"/>
<dbReference type="Proteomes" id="UP001324115">
    <property type="component" value="Unassembled WGS sequence"/>
</dbReference>
<reference evidence="1 2" key="1">
    <citation type="journal article" date="2023" name="G3 (Bethesda)">
        <title>A haplotype-resolved chromosome-scale genome for Quercus rubra L. provides insights into the genetics of adaptive traits for red oak species.</title>
        <authorList>
            <person name="Kapoor B."/>
            <person name="Jenkins J."/>
            <person name="Schmutz J."/>
            <person name="Zhebentyayeva T."/>
            <person name="Kuelheim C."/>
            <person name="Coggeshall M."/>
            <person name="Heim C."/>
            <person name="Lasky J.R."/>
            <person name="Leites L."/>
            <person name="Islam-Faridi N."/>
            <person name="Romero-Severson J."/>
            <person name="DeLeo V.L."/>
            <person name="Lucas S.M."/>
            <person name="Lazic D."/>
            <person name="Gailing O."/>
            <person name="Carlson J."/>
            <person name="Staton M."/>
        </authorList>
    </citation>
    <scope>NUCLEOTIDE SEQUENCE [LARGE SCALE GENOMIC DNA]</scope>
    <source>
        <strain evidence="1">Pseudo-F2</strain>
    </source>
</reference>
<organism evidence="1 2">
    <name type="scientific">Quercus rubra</name>
    <name type="common">Northern red oak</name>
    <name type="synonym">Quercus borealis</name>
    <dbReference type="NCBI Taxonomy" id="3512"/>
    <lineage>
        <taxon>Eukaryota</taxon>
        <taxon>Viridiplantae</taxon>
        <taxon>Streptophyta</taxon>
        <taxon>Embryophyta</taxon>
        <taxon>Tracheophyta</taxon>
        <taxon>Spermatophyta</taxon>
        <taxon>Magnoliopsida</taxon>
        <taxon>eudicotyledons</taxon>
        <taxon>Gunneridae</taxon>
        <taxon>Pentapetalae</taxon>
        <taxon>rosids</taxon>
        <taxon>fabids</taxon>
        <taxon>Fagales</taxon>
        <taxon>Fagaceae</taxon>
        <taxon>Quercus</taxon>
    </lineage>
</organism>
<keyword evidence="2" id="KW-1185">Reference proteome</keyword>
<evidence type="ECO:0000313" key="2">
    <source>
        <dbReference type="Proteomes" id="UP001324115"/>
    </source>
</evidence>
<accession>A0AAN7J4G7</accession>
<dbReference type="AlphaFoldDB" id="A0AAN7J4G7"/>
<dbReference type="PANTHER" id="PTHR33116">
    <property type="entry name" value="REVERSE TRANSCRIPTASE ZINC-BINDING DOMAIN-CONTAINING PROTEIN-RELATED-RELATED"/>
    <property type="match status" value="1"/>
</dbReference>
<gene>
    <name evidence="1" type="ORF">RGQ29_012985</name>
</gene>
<comment type="caution">
    <text evidence="1">The sequence shown here is derived from an EMBL/GenBank/DDBJ whole genome shotgun (WGS) entry which is preliminary data.</text>
</comment>
<evidence type="ECO:0000313" key="1">
    <source>
        <dbReference type="EMBL" id="KAK4604733.1"/>
    </source>
</evidence>
<dbReference type="EMBL" id="JAXUIC010000002">
    <property type="protein sequence ID" value="KAK4604733.1"/>
    <property type="molecule type" value="Genomic_DNA"/>
</dbReference>
<sequence length="179" mass="20580">MEYLACLNHTKIAQENWKGVKTAREGPIFSQLFFANDLILFAKATKRNFHTIKKVLNEFCSISGQKVNLEKFRIYFSPHTKPENITHIEHVLGIKHSKEFGKYLGIPILMDGRNKRAYDFIIDKICTRLSSWKARSLSLAGRLTLINSVTSAIPTHLMQCKLLPSKICTELDKINRNFL</sequence>
<dbReference type="PANTHER" id="PTHR33116:SF70">
    <property type="entry name" value="NON-LTR RETROELEMENT REVERSE TRANSCRIPTASE-LIKE PROTEIN"/>
    <property type="match status" value="1"/>
</dbReference>
<name>A0AAN7J4G7_QUERU</name>
<protein>
    <submittedName>
        <fullName evidence="1">Uncharacterized protein</fullName>
    </submittedName>
</protein>